<sequence length="63" mass="7038">MGLKNVVKEVRSVAEIAYCVKCHEKREMKNAQPFTMKNGKPAMQGQCVECGTKLTRILPSAKK</sequence>
<feature type="domain" description="DUF5679" evidence="1">
    <location>
        <begin position="18"/>
        <end position="57"/>
    </location>
</feature>
<dbReference type="InterPro" id="IPR044044">
    <property type="entry name" value="DUF5679"/>
</dbReference>
<dbReference type="EMBL" id="CP035758">
    <property type="protein sequence ID" value="QBD83192.1"/>
    <property type="molecule type" value="Genomic_DNA"/>
</dbReference>
<keyword evidence="3" id="KW-1185">Reference proteome</keyword>
<dbReference type="Pfam" id="PF18930">
    <property type="entry name" value="DUF5679"/>
    <property type="match status" value="1"/>
</dbReference>
<dbReference type="OrthoDB" id="157624at2"/>
<evidence type="ECO:0000313" key="3">
    <source>
        <dbReference type="Proteomes" id="UP000290365"/>
    </source>
</evidence>
<evidence type="ECO:0000259" key="1">
    <source>
        <dbReference type="Pfam" id="PF18930"/>
    </source>
</evidence>
<name>A0A4P6K5C7_KTERU</name>
<evidence type="ECO:0000313" key="2">
    <source>
        <dbReference type="EMBL" id="QBD83192.1"/>
    </source>
</evidence>
<organism evidence="2 3">
    <name type="scientific">Ktedonosporobacter rubrisoli</name>
    <dbReference type="NCBI Taxonomy" id="2509675"/>
    <lineage>
        <taxon>Bacteria</taxon>
        <taxon>Bacillati</taxon>
        <taxon>Chloroflexota</taxon>
        <taxon>Ktedonobacteria</taxon>
        <taxon>Ktedonobacterales</taxon>
        <taxon>Ktedonosporobacteraceae</taxon>
        <taxon>Ktedonosporobacter</taxon>
    </lineage>
</organism>
<dbReference type="Proteomes" id="UP000290365">
    <property type="component" value="Chromosome"/>
</dbReference>
<protein>
    <recommendedName>
        <fullName evidence="1">DUF5679 domain-containing protein</fullName>
    </recommendedName>
</protein>
<dbReference type="AlphaFoldDB" id="A0A4P6K5C7"/>
<gene>
    <name evidence="2" type="ORF">EPA93_47430</name>
</gene>
<proteinExistence type="predicted"/>
<dbReference type="KEGG" id="kbs:EPA93_47430"/>
<accession>A0A4P6K5C7</accession>
<reference evidence="2 3" key="1">
    <citation type="submission" date="2019-01" db="EMBL/GenBank/DDBJ databases">
        <title>Ktedonosporobacter rubrisoli SCAWS-G2.</title>
        <authorList>
            <person name="Huang Y."/>
            <person name="Yan B."/>
        </authorList>
    </citation>
    <scope>NUCLEOTIDE SEQUENCE [LARGE SCALE GENOMIC DNA]</scope>
    <source>
        <strain evidence="2 3">SCAWS-G2</strain>
    </source>
</reference>